<proteinExistence type="predicted"/>
<protein>
    <submittedName>
        <fullName evidence="1">Uncharacterized protein</fullName>
    </submittedName>
</protein>
<gene>
    <name evidence="1" type="ORF">LKD71_17150</name>
</gene>
<name>A0AAE3DWB6_9FIRM</name>
<dbReference type="AlphaFoldDB" id="A0AAE3DWB6"/>
<dbReference type="RefSeq" id="WP_227616331.1">
    <property type="nucleotide sequence ID" value="NZ_JAJEPR010000061.1"/>
</dbReference>
<dbReference type="EMBL" id="JAJEPR010000061">
    <property type="protein sequence ID" value="MCC2191491.1"/>
    <property type="molecule type" value="Genomic_DNA"/>
</dbReference>
<organism evidence="1 2">
    <name type="scientific">Fusicatenibacter faecihominis</name>
    <dbReference type="NCBI Taxonomy" id="2881276"/>
    <lineage>
        <taxon>Bacteria</taxon>
        <taxon>Bacillati</taxon>
        <taxon>Bacillota</taxon>
        <taxon>Clostridia</taxon>
        <taxon>Lachnospirales</taxon>
        <taxon>Lachnospiraceae</taxon>
        <taxon>Fusicatenibacter</taxon>
    </lineage>
</organism>
<accession>A0AAE3DWB6</accession>
<keyword evidence="2" id="KW-1185">Reference proteome</keyword>
<reference evidence="1 2" key="1">
    <citation type="submission" date="2021-10" db="EMBL/GenBank/DDBJ databases">
        <title>Anaerobic single-cell dispensing facilitates the cultivation of human gut bacteria.</title>
        <authorList>
            <person name="Afrizal A."/>
        </authorList>
    </citation>
    <scope>NUCLEOTIDE SEQUENCE [LARGE SCALE GENOMIC DNA]</scope>
    <source>
        <strain evidence="1 2">CLA-AA-H277</strain>
    </source>
</reference>
<dbReference type="SUPFAM" id="SSF49373">
    <property type="entry name" value="Invasin/intimin cell-adhesion fragments"/>
    <property type="match status" value="1"/>
</dbReference>
<dbReference type="InterPro" id="IPR008964">
    <property type="entry name" value="Invasin/intimin_cell_adhesion"/>
</dbReference>
<sequence>MKKRIVPKTTLILLLFTLLLAWSAVLPGRADSLIKSKEFTTRTFYADGDDDEVEFTENFGFAGDSYLNSGRFRMDITLTPVYNSIWISSDGERANLATEPAIVNLINGRLNARIDTATGGEFQPDYGSDGMIRSFRYSRSDLLSDDLTYANFTVTLPDEYAIESLFYQYGEDLEIDDVQYSVKFKIKVSIYGNAPGIKLKKKVLYGYINDIWYFIDVAELKGGNEKIVKATSSNPSVAAVSASTQRIRLKKVGTSKITLTNGYGRSATFTVKVQHSTIKRRVSSVSCILGTEMDLDNNGIVGILGTPRYTVKSSDSSIVSVRKSLNHPIIRGKKAGSARISFTCGKKKFSVLVRVKKASVVFSNSITLTEGTSRSLSAAGSSSGIYIKKAVSLNGLLSLKLSANSKTLTLTANKSFSGSTATEKVLVTFNNGTKKTVTVKITRKPTPTKPFSLKDIKIKLIRSYWNGSKACIEYSVTNNSSKNLNKVRIFYSGTISETVSGYATINSSIPKGTTKTFITRVSAYDYLEGVTLKVTSAS</sequence>
<dbReference type="Gene3D" id="2.60.40.1080">
    <property type="match status" value="1"/>
</dbReference>
<comment type="caution">
    <text evidence="1">The sequence shown here is derived from an EMBL/GenBank/DDBJ whole genome shotgun (WGS) entry which is preliminary data.</text>
</comment>
<dbReference type="Proteomes" id="UP001197875">
    <property type="component" value="Unassembled WGS sequence"/>
</dbReference>
<evidence type="ECO:0000313" key="2">
    <source>
        <dbReference type="Proteomes" id="UP001197875"/>
    </source>
</evidence>
<evidence type="ECO:0000313" key="1">
    <source>
        <dbReference type="EMBL" id="MCC2191491.1"/>
    </source>
</evidence>